<organism evidence="3 4">
    <name type="scientific">Micrococcus terreus</name>
    <dbReference type="NCBI Taxonomy" id="574650"/>
    <lineage>
        <taxon>Bacteria</taxon>
        <taxon>Bacillati</taxon>
        <taxon>Actinomycetota</taxon>
        <taxon>Actinomycetes</taxon>
        <taxon>Micrococcales</taxon>
        <taxon>Micrococcaceae</taxon>
        <taxon>Micrococcus</taxon>
    </lineage>
</organism>
<proteinExistence type="predicted"/>
<dbReference type="Pfam" id="PF03703">
    <property type="entry name" value="bPH_2"/>
    <property type="match status" value="1"/>
</dbReference>
<keyword evidence="1" id="KW-1133">Transmembrane helix</keyword>
<dbReference type="PANTHER" id="PTHR34473">
    <property type="entry name" value="UPF0699 TRANSMEMBRANE PROTEIN YDBS"/>
    <property type="match status" value="1"/>
</dbReference>
<dbReference type="InterPro" id="IPR005182">
    <property type="entry name" value="YdbS-like_PH"/>
</dbReference>
<evidence type="ECO:0000259" key="2">
    <source>
        <dbReference type="Pfam" id="PF03703"/>
    </source>
</evidence>
<keyword evidence="1" id="KW-0472">Membrane</keyword>
<feature type="domain" description="YdbS-like PH" evidence="2">
    <location>
        <begin position="96"/>
        <end position="173"/>
    </location>
</feature>
<accession>A0A1I7MQV9</accession>
<keyword evidence="1" id="KW-0812">Transmembrane</keyword>
<dbReference type="STRING" id="574650.SAMN04487966_11088"/>
<dbReference type="Proteomes" id="UP000198881">
    <property type="component" value="Unassembled WGS sequence"/>
</dbReference>
<dbReference type="PANTHER" id="PTHR34473:SF3">
    <property type="entry name" value="TRANSMEMBRANE PROTEIN-RELATED"/>
    <property type="match status" value="1"/>
</dbReference>
<reference evidence="3 4" key="1">
    <citation type="submission" date="2016-10" db="EMBL/GenBank/DDBJ databases">
        <authorList>
            <person name="de Groot N.N."/>
        </authorList>
    </citation>
    <scope>NUCLEOTIDE SEQUENCE [LARGE SCALE GENOMIC DNA]</scope>
    <source>
        <strain evidence="3 4">CGMCC 1.7054</strain>
    </source>
</reference>
<evidence type="ECO:0000313" key="4">
    <source>
        <dbReference type="Proteomes" id="UP000198881"/>
    </source>
</evidence>
<keyword evidence="4" id="KW-1185">Reference proteome</keyword>
<dbReference type="RefSeq" id="WP_374785749.1">
    <property type="nucleotide sequence ID" value="NZ_CBDRLN010000002.1"/>
</dbReference>
<name>A0A1I7MQV9_9MICC</name>
<feature type="transmembrane region" description="Helical" evidence="1">
    <location>
        <begin position="71"/>
        <end position="91"/>
    </location>
</feature>
<gene>
    <name evidence="3" type="ORF">SAMN04487966_11088</name>
</gene>
<evidence type="ECO:0000256" key="1">
    <source>
        <dbReference type="SAM" id="Phobius"/>
    </source>
</evidence>
<dbReference type="AlphaFoldDB" id="A0A1I7MQV9"/>
<protein>
    <recommendedName>
        <fullName evidence="2">YdbS-like PH domain-containing protein</fullName>
    </recommendedName>
</protein>
<evidence type="ECO:0000313" key="3">
    <source>
        <dbReference type="EMBL" id="SFV24291.1"/>
    </source>
</evidence>
<feature type="transmembrane region" description="Helical" evidence="1">
    <location>
        <begin position="39"/>
        <end position="59"/>
    </location>
</feature>
<sequence>MSTMDRTPDAREADAAGQGIELHGVQWTPVSPKLIPARFISAIINTVIWTALFSVPLVLHLLGPWSGYPAWLAWGVPAVVLAMFLVNLALIPRRVRALGYAEREDDLLLRSGLWFRRVMAVPYGRLQYLDVKDGPVQRRFGIRTLEFQTASAATDATLPGIPAAEADRLREELVARGQTRLAGL</sequence>
<dbReference type="EMBL" id="FPCG01000010">
    <property type="protein sequence ID" value="SFV24291.1"/>
    <property type="molecule type" value="Genomic_DNA"/>
</dbReference>